<accession>A0A2T7PL40</accession>
<organism evidence="1 2">
    <name type="scientific">Pomacea canaliculata</name>
    <name type="common">Golden apple snail</name>
    <dbReference type="NCBI Taxonomy" id="400727"/>
    <lineage>
        <taxon>Eukaryota</taxon>
        <taxon>Metazoa</taxon>
        <taxon>Spiralia</taxon>
        <taxon>Lophotrochozoa</taxon>
        <taxon>Mollusca</taxon>
        <taxon>Gastropoda</taxon>
        <taxon>Caenogastropoda</taxon>
        <taxon>Architaenioglossa</taxon>
        <taxon>Ampullarioidea</taxon>
        <taxon>Ampullariidae</taxon>
        <taxon>Pomacea</taxon>
    </lineage>
</organism>
<gene>
    <name evidence="1" type="ORF">C0Q70_05409</name>
</gene>
<dbReference type="AlphaFoldDB" id="A0A2T7PL40"/>
<dbReference type="OrthoDB" id="6150660at2759"/>
<reference evidence="1 2" key="1">
    <citation type="submission" date="2018-04" db="EMBL/GenBank/DDBJ databases">
        <title>The genome of golden apple snail Pomacea canaliculata provides insight into stress tolerance and invasive adaptation.</title>
        <authorList>
            <person name="Liu C."/>
            <person name="Liu B."/>
            <person name="Ren Y."/>
            <person name="Zhang Y."/>
            <person name="Wang H."/>
            <person name="Li S."/>
            <person name="Jiang F."/>
            <person name="Yin L."/>
            <person name="Zhang G."/>
            <person name="Qian W."/>
            <person name="Fan W."/>
        </authorList>
    </citation>
    <scope>NUCLEOTIDE SEQUENCE [LARGE SCALE GENOMIC DNA]</scope>
    <source>
        <strain evidence="1">SZHN2017</strain>
        <tissue evidence="1">Muscle</tissue>
    </source>
</reference>
<proteinExistence type="predicted"/>
<protein>
    <recommendedName>
        <fullName evidence="3">Alpha-1,4-N-acetylglucosaminyltransferase</fullName>
    </recommendedName>
</protein>
<dbReference type="EMBL" id="PZQS01000003">
    <property type="protein sequence ID" value="PVD34146.1"/>
    <property type="molecule type" value="Genomic_DNA"/>
</dbReference>
<evidence type="ECO:0008006" key="3">
    <source>
        <dbReference type="Google" id="ProtNLM"/>
    </source>
</evidence>
<evidence type="ECO:0000313" key="2">
    <source>
        <dbReference type="Proteomes" id="UP000245119"/>
    </source>
</evidence>
<dbReference type="PANTHER" id="PTHR46830">
    <property type="entry name" value="TRANSFERASE, PUTATIVE-RELATED"/>
    <property type="match status" value="1"/>
</dbReference>
<dbReference type="Pfam" id="PF04488">
    <property type="entry name" value="Gly_transf_sug"/>
    <property type="match status" value="1"/>
</dbReference>
<comment type="caution">
    <text evidence="1">The sequence shown here is derived from an EMBL/GenBank/DDBJ whole genome shotgun (WGS) entry which is preliminary data.</text>
</comment>
<name>A0A2T7PL40_POMCA</name>
<dbReference type="Gene3D" id="3.90.550.20">
    <property type="match status" value="1"/>
</dbReference>
<evidence type="ECO:0000313" key="1">
    <source>
        <dbReference type="EMBL" id="PVD34146.1"/>
    </source>
</evidence>
<dbReference type="InterPro" id="IPR007577">
    <property type="entry name" value="GlycoTrfase_DXD_sugar-bd_CS"/>
</dbReference>
<sequence length="396" mass="45195">MLVQYMKKPKADDDDDDDAIVSSSGWLNLCHRETVRHNSNIFQGCDVSLHRLLQSPYSLTVNIPCPPVVTTPEAGAAGNSTEDTLKIPDDQFGPKIMCSEQYRVISINSRFSFPFGNPCLKEFIAGHCFDEGFLVPRIVHYVWFTNHSLDVYTFISVLSAYRFLNPCLILVHADLLPTGVYWRALRLLVPLIVHVQRQPPARVFGKLLGFVQHQADIARLEALREYGGIYLDADQIILKNLDKFRKMEFVMGHESPKNLANSLLISAPHAKFIDVWYQHYRTYSAREWGIHSTFLPFALSRKFPSMITNAGYAFVKPDLPAVGDVWIGHYDWSRNYAIHLYTRSVANWSLFPTQHTLESLVRLNASLGEIARYILFGDKHSCSRCHLNDSECGHYQ</sequence>
<dbReference type="Proteomes" id="UP000245119">
    <property type="component" value="Linkage Group LG3"/>
</dbReference>
<keyword evidence="2" id="KW-1185">Reference proteome</keyword>
<dbReference type="PANTHER" id="PTHR46830:SF1">
    <property type="entry name" value="ALPHA-1,4-N-ACETYLGLUCOSAMINYLTRANSFERASE"/>
    <property type="match status" value="1"/>
</dbReference>
<dbReference type="InterPro" id="IPR029044">
    <property type="entry name" value="Nucleotide-diphossugar_trans"/>
</dbReference>
<dbReference type="SUPFAM" id="SSF53448">
    <property type="entry name" value="Nucleotide-diphospho-sugar transferases"/>
    <property type="match status" value="1"/>
</dbReference>